<feature type="domain" description="RapZ C-terminal" evidence="6">
    <location>
        <begin position="164"/>
        <end position="283"/>
    </location>
</feature>
<feature type="binding site" evidence="4">
    <location>
        <begin position="8"/>
        <end position="15"/>
    </location>
    <ligand>
        <name>ATP</name>
        <dbReference type="ChEBI" id="CHEBI:30616"/>
    </ligand>
</feature>
<evidence type="ECO:0000256" key="4">
    <source>
        <dbReference type="HAMAP-Rule" id="MF_00636"/>
    </source>
</evidence>
<dbReference type="PIRSF" id="PIRSF005052">
    <property type="entry name" value="P-loopkin"/>
    <property type="match status" value="1"/>
</dbReference>
<dbReference type="Gene3D" id="3.40.50.300">
    <property type="entry name" value="P-loop containing nucleotide triphosphate hydrolases"/>
    <property type="match status" value="1"/>
</dbReference>
<dbReference type="InterPro" id="IPR005337">
    <property type="entry name" value="RapZ-like"/>
</dbReference>
<dbReference type="AlphaFoldDB" id="A0A926EJM2"/>
<feature type="domain" description="RapZ-like N-terminal" evidence="5">
    <location>
        <begin position="1"/>
        <end position="156"/>
    </location>
</feature>
<dbReference type="EMBL" id="JACRSY010000028">
    <property type="protein sequence ID" value="MBC8580799.1"/>
    <property type="molecule type" value="Genomic_DNA"/>
</dbReference>
<sequence>MEFIIVTGMSGAGKSTAINCLEDMGYYCVDNLPPTLIPNFASLIVDKRQHYDKVVLGIDIRGGILFDDLFTSLDALKVAGYEYKIIFFDCLDEVLIKRYKETRRLHPLARNERIQEGIEKERLILTEVKNKADYIIDSTHLLPKDVKDVIYNIFTQKADFQNLMITILVFGFKYGVPIDADLVFDVRFAPNPYYISELRPLTGNNKKVEDYVMSFEVTRQFTEKLKDMIDFLIPHYTKEGKNQLVIGIGCTGGKHRSVVIGNALYNYLKKCGNAVTIQHRDIDKDSKRGK</sequence>
<dbReference type="HAMAP" id="MF_00636">
    <property type="entry name" value="RapZ_like"/>
    <property type="match status" value="1"/>
</dbReference>
<evidence type="ECO:0000313" key="8">
    <source>
        <dbReference type="Proteomes" id="UP000655830"/>
    </source>
</evidence>
<dbReference type="PANTHER" id="PTHR30448">
    <property type="entry name" value="RNASE ADAPTER PROTEIN RAPZ"/>
    <property type="match status" value="1"/>
</dbReference>
<evidence type="ECO:0000259" key="5">
    <source>
        <dbReference type="Pfam" id="PF03668"/>
    </source>
</evidence>
<dbReference type="Pfam" id="PF22740">
    <property type="entry name" value="PapZ_C"/>
    <property type="match status" value="1"/>
</dbReference>
<dbReference type="InterPro" id="IPR027417">
    <property type="entry name" value="P-loop_NTPase"/>
</dbReference>
<proteinExistence type="inferred from homology"/>
<dbReference type="GO" id="GO:0005525">
    <property type="term" value="F:GTP binding"/>
    <property type="evidence" value="ECO:0007669"/>
    <property type="project" value="UniProtKB-UniRule"/>
</dbReference>
<feature type="binding site" evidence="4">
    <location>
        <begin position="59"/>
        <end position="62"/>
    </location>
    <ligand>
        <name>GTP</name>
        <dbReference type="ChEBI" id="CHEBI:37565"/>
    </ligand>
</feature>
<evidence type="ECO:0000256" key="1">
    <source>
        <dbReference type="ARBA" id="ARBA00022741"/>
    </source>
</evidence>
<protein>
    <submittedName>
        <fullName evidence="7">RNase adapter RapZ</fullName>
    </submittedName>
</protein>
<reference evidence="7" key="1">
    <citation type="submission" date="2020-08" db="EMBL/GenBank/DDBJ databases">
        <title>Genome public.</title>
        <authorList>
            <person name="Liu C."/>
            <person name="Sun Q."/>
        </authorList>
    </citation>
    <scope>NUCLEOTIDE SEQUENCE</scope>
    <source>
        <strain evidence="7">NSJ-12</strain>
    </source>
</reference>
<keyword evidence="8" id="KW-1185">Reference proteome</keyword>
<dbReference type="RefSeq" id="WP_177668464.1">
    <property type="nucleotide sequence ID" value="NZ_JACRSY010000028.1"/>
</dbReference>
<dbReference type="Proteomes" id="UP000655830">
    <property type="component" value="Unassembled WGS sequence"/>
</dbReference>
<comment type="caution">
    <text evidence="7">The sequence shown here is derived from an EMBL/GenBank/DDBJ whole genome shotgun (WGS) entry which is preliminary data.</text>
</comment>
<dbReference type="GO" id="GO:0005524">
    <property type="term" value="F:ATP binding"/>
    <property type="evidence" value="ECO:0007669"/>
    <property type="project" value="UniProtKB-UniRule"/>
</dbReference>
<evidence type="ECO:0000256" key="2">
    <source>
        <dbReference type="ARBA" id="ARBA00022840"/>
    </source>
</evidence>
<keyword evidence="2 4" id="KW-0067">ATP-binding</keyword>
<dbReference type="PANTHER" id="PTHR30448:SF0">
    <property type="entry name" value="RNASE ADAPTER PROTEIN RAPZ"/>
    <property type="match status" value="1"/>
</dbReference>
<gene>
    <name evidence="7" type="primary">rapZ</name>
    <name evidence="7" type="ORF">H8718_14860</name>
</gene>
<organism evidence="7 8">
    <name type="scientific">Zhenhengia yiwuensis</name>
    <dbReference type="NCBI Taxonomy" id="2763666"/>
    <lineage>
        <taxon>Bacteria</taxon>
        <taxon>Bacillati</taxon>
        <taxon>Bacillota</taxon>
        <taxon>Clostridia</taxon>
        <taxon>Lachnospirales</taxon>
        <taxon>Lachnospiraceae</taxon>
        <taxon>Zhenhengia</taxon>
    </lineage>
</organism>
<evidence type="ECO:0000256" key="3">
    <source>
        <dbReference type="ARBA" id="ARBA00023134"/>
    </source>
</evidence>
<keyword evidence="3 4" id="KW-0342">GTP-binding</keyword>
<evidence type="ECO:0000259" key="6">
    <source>
        <dbReference type="Pfam" id="PF22740"/>
    </source>
</evidence>
<dbReference type="SUPFAM" id="SSF52540">
    <property type="entry name" value="P-loop containing nucleoside triphosphate hydrolases"/>
    <property type="match status" value="1"/>
</dbReference>
<dbReference type="InterPro" id="IPR053931">
    <property type="entry name" value="RapZ_C"/>
</dbReference>
<dbReference type="Pfam" id="PF03668">
    <property type="entry name" value="RapZ-like_N"/>
    <property type="match status" value="1"/>
</dbReference>
<accession>A0A926EJM2</accession>
<dbReference type="InterPro" id="IPR053930">
    <property type="entry name" value="RapZ-like_N"/>
</dbReference>
<keyword evidence="1 4" id="KW-0547">Nucleotide-binding</keyword>
<dbReference type="NCBIfam" id="NF003828">
    <property type="entry name" value="PRK05416.1"/>
    <property type="match status" value="1"/>
</dbReference>
<evidence type="ECO:0000313" key="7">
    <source>
        <dbReference type="EMBL" id="MBC8580799.1"/>
    </source>
</evidence>
<name>A0A926EJM2_9FIRM</name>